<dbReference type="Proteomes" id="UP001056685">
    <property type="component" value="Segment"/>
</dbReference>
<sequence length="350" mass="38657">MTERLHVYWYMKTDPRLKAVSPHHNQAHCYVAAPTQKEACGLLGIKPHDFQNYGGVSANDKLNALIGAEPRVVFVARNNSGSLLSRWDEIDDPSKIIEIDVRDPDLHGYEIEHASFGAVSVGRVSGDTDLFMVDYPQGHAIALEINTAQLIKRDAGDRVLENRNVVRIEMSEVQWARLMSSFNTGSVPCTLRRYRDPQTGDFMTPRVPERHKHDEETFRAAITKKASSAAEGLTQARQALEVLLGAGPVRKGDLNEVLEKLSKAEREFTANMPYVAEQAHEAITEMSENAKSEIDAHVDFAMQRLGERALGARLHDALASGVDPLSIGKTVLMALNPPRSDVVTGNDAPD</sequence>
<protein>
    <submittedName>
        <fullName evidence="1">Uncharacterized protein</fullName>
    </submittedName>
</protein>
<evidence type="ECO:0000313" key="1">
    <source>
        <dbReference type="EMBL" id="USN14101.1"/>
    </source>
</evidence>
<reference evidence="1" key="1">
    <citation type="submission" date="2022-05" db="EMBL/GenBank/DDBJ databases">
        <authorList>
            <person name="Friedrich I."/>
            <person name="Poehlein A."/>
            <person name="Schneider D."/>
            <person name="Hertel R."/>
            <person name="Daniel R."/>
        </authorList>
    </citation>
    <scope>NUCLEOTIDE SEQUENCE</scope>
</reference>
<gene>
    <name evidence="1" type="ORF">KABACHOK_02650</name>
</gene>
<name>A0A9E7MNT5_9CAUD</name>
<keyword evidence="2" id="KW-1185">Reference proteome</keyword>
<accession>A0A9E7MNT5</accession>
<proteinExistence type="predicted"/>
<dbReference type="EMBL" id="ON529852">
    <property type="protein sequence ID" value="USN14101.1"/>
    <property type="molecule type" value="Genomic_DNA"/>
</dbReference>
<organism evidence="1 2">
    <name type="scientific">Brevundimonas phage vB_BpoS-Kabachok</name>
    <dbReference type="NCBI Taxonomy" id="2948600"/>
    <lineage>
        <taxon>Viruses</taxon>
        <taxon>Duplodnaviria</taxon>
        <taxon>Heunggongvirae</taxon>
        <taxon>Uroviricota</taxon>
        <taxon>Caudoviricetes</taxon>
        <taxon>Jeanschmidtviridae</taxon>
        <taxon>Marchewkavirus</taxon>
        <taxon>Marchewkavirus kabachok</taxon>
    </lineage>
</organism>
<evidence type="ECO:0000313" key="2">
    <source>
        <dbReference type="Proteomes" id="UP001056685"/>
    </source>
</evidence>